<evidence type="ECO:0000256" key="2">
    <source>
        <dbReference type="ARBA" id="ARBA00023027"/>
    </source>
</evidence>
<proteinExistence type="inferred from homology"/>
<dbReference type="OrthoDB" id="9768714at2"/>
<dbReference type="EMBL" id="FNRD01000002">
    <property type="protein sequence ID" value="SEA14218.1"/>
    <property type="molecule type" value="Genomic_DNA"/>
</dbReference>
<dbReference type="SUPFAM" id="SSF48179">
    <property type="entry name" value="6-phosphogluconate dehydrogenase C-terminal domain-like"/>
    <property type="match status" value="1"/>
</dbReference>
<dbReference type="SUPFAM" id="SSF51735">
    <property type="entry name" value="NAD(P)-binding Rossmann-fold domains"/>
    <property type="match status" value="1"/>
</dbReference>
<dbReference type="InterPro" id="IPR013328">
    <property type="entry name" value="6PGD_dom2"/>
</dbReference>
<dbReference type="PROSITE" id="PS00974">
    <property type="entry name" value="MANNITOL_DHGENASE"/>
    <property type="match status" value="1"/>
</dbReference>
<dbReference type="InterPro" id="IPR036291">
    <property type="entry name" value="NAD(P)-bd_dom_sf"/>
</dbReference>
<dbReference type="PRINTS" id="PR00084">
    <property type="entry name" value="MTLDHDRGNASE"/>
</dbReference>
<reference evidence="7" key="1">
    <citation type="submission" date="2016-10" db="EMBL/GenBank/DDBJ databases">
        <authorList>
            <person name="Varghese N."/>
            <person name="Submissions S."/>
        </authorList>
    </citation>
    <scope>NUCLEOTIDE SEQUENCE [LARGE SCALE GENOMIC DNA]</scope>
    <source>
        <strain evidence="7">DSM 22376</strain>
    </source>
</reference>
<dbReference type="FunFam" id="3.40.50.720:FF:000129">
    <property type="entry name" value="D-mannonate oxidoreductase"/>
    <property type="match status" value="1"/>
</dbReference>
<dbReference type="InterPro" id="IPR023027">
    <property type="entry name" value="Mannitol_DH_CS"/>
</dbReference>
<dbReference type="InterPro" id="IPR000669">
    <property type="entry name" value="Mannitol_DH"/>
</dbReference>
<dbReference type="AlphaFoldDB" id="A0A1H3YT19"/>
<evidence type="ECO:0000259" key="5">
    <source>
        <dbReference type="Pfam" id="PF08125"/>
    </source>
</evidence>
<evidence type="ECO:0000313" key="6">
    <source>
        <dbReference type="EMBL" id="SEA14218.1"/>
    </source>
</evidence>
<sequence>MSNHKLKNSSLKELTAGVSIPSYNRGNVKAGIVHVGVGGFHRAHEAMYLDQLLHDESNSNWGICGVALLSFNQKIYNTLKDQDGLYTLVVKELDGTLTKRIIGSIVEYLFAPDSPKAVIEKMAHPDVKIITLTITEGGYNLNEATGEFNLENPQIIHDSKNPEAPKTIFGYLTQALQLRKEQKTGAITILSCDNIEGNGHVTKKMLLSYVAFAQPELLEWIESNVSFPNSMVDRITPATMPTDIAELKEVSGIEDQWPVVCESFKQWVIEDEFIAGRPNLESVGVQFVKNVAPFEKMKLGLLNAGHSVVGILGSLMGYSTIDEAVTDPAIGIFLANYLDVEVTPILRDLEGMDLTAYKQTLINRFSNIYIKDQIDRICSESSAKIPKFILPTVQEQLKGNKAISHASLVLAAWAIYSLGFNEKKEAINIKDALQETLLAQAKLAQENPKLFLELEAVFGNLSQSELFSDAFAKAYQDIVSFGVEKCIVEMNSNFLIQK</sequence>
<dbReference type="Pfam" id="PF01232">
    <property type="entry name" value="Mannitol_dh"/>
    <property type="match status" value="1"/>
</dbReference>
<dbReference type="GO" id="GO:0016616">
    <property type="term" value="F:oxidoreductase activity, acting on the CH-OH group of donors, NAD or NADP as acceptor"/>
    <property type="evidence" value="ECO:0007669"/>
    <property type="project" value="TreeGrafter"/>
</dbReference>
<comment type="similarity">
    <text evidence="3">Belongs to the mannitol dehydrogenase family. UxuB subfamily.</text>
</comment>
<evidence type="ECO:0000256" key="1">
    <source>
        <dbReference type="ARBA" id="ARBA00023002"/>
    </source>
</evidence>
<dbReference type="PANTHER" id="PTHR43362">
    <property type="entry name" value="MANNITOL DEHYDROGENASE DSF1-RELATED"/>
    <property type="match status" value="1"/>
</dbReference>
<accession>A0A1H3YT19</accession>
<dbReference type="RefSeq" id="WP_091085128.1">
    <property type="nucleotide sequence ID" value="NZ_FNRD01000002.1"/>
</dbReference>
<name>A0A1H3YT19_9FLAO</name>
<dbReference type="InterPro" id="IPR013131">
    <property type="entry name" value="Mannitol_DH_N"/>
</dbReference>
<dbReference type="Proteomes" id="UP000198951">
    <property type="component" value="Unassembled WGS sequence"/>
</dbReference>
<dbReference type="InterPro" id="IPR013118">
    <property type="entry name" value="Mannitol_DH_C"/>
</dbReference>
<dbReference type="Pfam" id="PF08125">
    <property type="entry name" value="Mannitol_dh_C"/>
    <property type="match status" value="1"/>
</dbReference>
<keyword evidence="7" id="KW-1185">Reference proteome</keyword>
<feature type="domain" description="Mannitol dehydrogenase C-terminal" evidence="5">
    <location>
        <begin position="290"/>
        <end position="478"/>
    </location>
</feature>
<evidence type="ECO:0000256" key="3">
    <source>
        <dbReference type="ARBA" id="ARBA00061451"/>
    </source>
</evidence>
<evidence type="ECO:0000313" key="7">
    <source>
        <dbReference type="Proteomes" id="UP000198951"/>
    </source>
</evidence>
<gene>
    <name evidence="6" type="ORF">SAMN05443667_102104</name>
</gene>
<dbReference type="InterPro" id="IPR050988">
    <property type="entry name" value="Mannitol_DH/Oxidoreductase"/>
</dbReference>
<organism evidence="6 7">
    <name type="scientific">Flavobacterium gillisiae</name>
    <dbReference type="NCBI Taxonomy" id="150146"/>
    <lineage>
        <taxon>Bacteria</taxon>
        <taxon>Pseudomonadati</taxon>
        <taxon>Bacteroidota</taxon>
        <taxon>Flavobacteriia</taxon>
        <taxon>Flavobacteriales</taxon>
        <taxon>Flavobacteriaceae</taxon>
        <taxon>Flavobacterium</taxon>
    </lineage>
</organism>
<keyword evidence="2" id="KW-0520">NAD</keyword>
<dbReference type="Gene3D" id="3.40.50.720">
    <property type="entry name" value="NAD(P)-binding Rossmann-like Domain"/>
    <property type="match status" value="1"/>
</dbReference>
<evidence type="ECO:0000259" key="4">
    <source>
        <dbReference type="Pfam" id="PF01232"/>
    </source>
</evidence>
<dbReference type="STRING" id="150146.SAMN05443667_102104"/>
<keyword evidence="1" id="KW-0560">Oxidoreductase</keyword>
<dbReference type="GO" id="GO:0019594">
    <property type="term" value="P:mannitol metabolic process"/>
    <property type="evidence" value="ECO:0007669"/>
    <property type="project" value="InterPro"/>
</dbReference>
<dbReference type="Gene3D" id="1.10.1040.10">
    <property type="entry name" value="N-(1-d-carboxylethyl)-l-norvaline Dehydrogenase, domain 2"/>
    <property type="match status" value="1"/>
</dbReference>
<feature type="domain" description="Mannitol dehydrogenase N-terminal" evidence="4">
    <location>
        <begin position="31"/>
        <end position="281"/>
    </location>
</feature>
<dbReference type="InterPro" id="IPR008927">
    <property type="entry name" value="6-PGluconate_DH-like_C_sf"/>
</dbReference>
<protein>
    <submittedName>
        <fullName evidence="6">Mannitol 2-dehydrogenase</fullName>
    </submittedName>
</protein>
<dbReference type="PANTHER" id="PTHR43362:SF1">
    <property type="entry name" value="MANNITOL DEHYDROGENASE 2-RELATED"/>
    <property type="match status" value="1"/>
</dbReference>